<evidence type="ECO:0000256" key="2">
    <source>
        <dbReference type="ARBA" id="ARBA00009777"/>
    </source>
</evidence>
<accession>A0A6J6D201</accession>
<evidence type="ECO:0000256" key="5">
    <source>
        <dbReference type="ARBA" id="ARBA00022723"/>
    </source>
</evidence>
<evidence type="ECO:0000256" key="1">
    <source>
        <dbReference type="ARBA" id="ARBA00001966"/>
    </source>
</evidence>
<proteinExistence type="inferred from homology"/>
<dbReference type="InterPro" id="IPR001989">
    <property type="entry name" value="Radical_activat_CS"/>
</dbReference>
<gene>
    <name evidence="10" type="ORF">UFOPK1493_01535</name>
</gene>
<evidence type="ECO:0000256" key="7">
    <source>
        <dbReference type="ARBA" id="ARBA00023004"/>
    </source>
</evidence>
<evidence type="ECO:0000256" key="3">
    <source>
        <dbReference type="ARBA" id="ARBA00022485"/>
    </source>
</evidence>
<keyword evidence="7" id="KW-0408">Iron</keyword>
<dbReference type="Gene3D" id="3.20.20.70">
    <property type="entry name" value="Aldolase class I"/>
    <property type="match status" value="1"/>
</dbReference>
<evidence type="ECO:0000256" key="4">
    <source>
        <dbReference type="ARBA" id="ARBA00022691"/>
    </source>
</evidence>
<dbReference type="PROSITE" id="PS01087">
    <property type="entry name" value="RADICAL_ACTIVATING"/>
    <property type="match status" value="1"/>
</dbReference>
<keyword evidence="4" id="KW-0949">S-adenosyl-L-methionine</keyword>
<dbReference type="GO" id="GO:0051539">
    <property type="term" value="F:4 iron, 4 sulfur cluster binding"/>
    <property type="evidence" value="ECO:0007669"/>
    <property type="project" value="UniProtKB-KW"/>
</dbReference>
<dbReference type="InterPro" id="IPR013785">
    <property type="entry name" value="Aldolase_TIM"/>
</dbReference>
<keyword evidence="6" id="KW-0560">Oxidoreductase</keyword>
<dbReference type="SFLD" id="SFLDG01066">
    <property type="entry name" value="organic_radical-activating_enz"/>
    <property type="match status" value="1"/>
</dbReference>
<dbReference type="GO" id="GO:0046872">
    <property type="term" value="F:metal ion binding"/>
    <property type="evidence" value="ECO:0007669"/>
    <property type="project" value="UniProtKB-KW"/>
</dbReference>
<dbReference type="Pfam" id="PF04055">
    <property type="entry name" value="Radical_SAM"/>
    <property type="match status" value="1"/>
</dbReference>
<dbReference type="PANTHER" id="PTHR30352:SF13">
    <property type="entry name" value="GLYCYL-RADICAL ENZYME ACTIVATING ENZYME YJJW-RELATED"/>
    <property type="match status" value="1"/>
</dbReference>
<comment type="similarity">
    <text evidence="2">Belongs to the organic radical-activating enzymes family.</text>
</comment>
<protein>
    <submittedName>
        <fullName evidence="10">Unannotated protein</fullName>
    </submittedName>
</protein>
<dbReference type="PROSITE" id="PS51918">
    <property type="entry name" value="RADICAL_SAM"/>
    <property type="match status" value="1"/>
</dbReference>
<keyword evidence="5" id="KW-0479">Metal-binding</keyword>
<evidence type="ECO:0000259" key="9">
    <source>
        <dbReference type="PROSITE" id="PS51918"/>
    </source>
</evidence>
<evidence type="ECO:0000256" key="8">
    <source>
        <dbReference type="ARBA" id="ARBA00023014"/>
    </source>
</evidence>
<evidence type="ECO:0000256" key="6">
    <source>
        <dbReference type="ARBA" id="ARBA00023002"/>
    </source>
</evidence>
<dbReference type="AlphaFoldDB" id="A0A6J6D201"/>
<feature type="domain" description="Radical SAM core" evidence="9">
    <location>
        <begin position="17"/>
        <end position="239"/>
    </location>
</feature>
<dbReference type="InterPro" id="IPR058240">
    <property type="entry name" value="rSAM_sf"/>
</dbReference>
<dbReference type="EMBL" id="CAEZSR010000047">
    <property type="protein sequence ID" value="CAB4557802.1"/>
    <property type="molecule type" value="Genomic_DNA"/>
</dbReference>
<comment type="cofactor">
    <cofactor evidence="1">
        <name>[4Fe-4S] cluster</name>
        <dbReference type="ChEBI" id="CHEBI:49883"/>
    </cofactor>
</comment>
<dbReference type="PANTHER" id="PTHR30352">
    <property type="entry name" value="PYRUVATE FORMATE-LYASE-ACTIVATING ENZYME"/>
    <property type="match status" value="1"/>
</dbReference>
<evidence type="ECO:0000313" key="10">
    <source>
        <dbReference type="EMBL" id="CAB4557802.1"/>
    </source>
</evidence>
<organism evidence="10">
    <name type="scientific">freshwater metagenome</name>
    <dbReference type="NCBI Taxonomy" id="449393"/>
    <lineage>
        <taxon>unclassified sequences</taxon>
        <taxon>metagenomes</taxon>
        <taxon>ecological metagenomes</taxon>
    </lineage>
</organism>
<name>A0A6J6D201_9ZZZZ</name>
<sequence>MSSTPGLLADVVPSSFVDGPGNRYVVFLQGCSFDCLACHNPHTIGRHATAFTHRVEAADLADEIACVAPFLTGVTVSGGEATVQWEFVRDLFAALRDRPATAHLTRLVDTNGDADPDVWAELVPVMDGAMVDLKAIEPDVHRVLTGHGNDRVLESIRLLDRVGRLAEVRLLVIPGVNDAPEHVDATARWLVALGSCPPVMVLGFRHAGTREVARRFREATPADLTTVVERLREGGVGARRATDPARADR</sequence>
<dbReference type="InterPro" id="IPR034457">
    <property type="entry name" value="Organic_radical-activating"/>
</dbReference>
<reference evidence="10" key="1">
    <citation type="submission" date="2020-05" db="EMBL/GenBank/DDBJ databases">
        <authorList>
            <person name="Chiriac C."/>
            <person name="Salcher M."/>
            <person name="Ghai R."/>
            <person name="Kavagutti S V."/>
        </authorList>
    </citation>
    <scope>NUCLEOTIDE SEQUENCE</scope>
</reference>
<dbReference type="SUPFAM" id="SSF102114">
    <property type="entry name" value="Radical SAM enzymes"/>
    <property type="match status" value="1"/>
</dbReference>
<dbReference type="CDD" id="cd01335">
    <property type="entry name" value="Radical_SAM"/>
    <property type="match status" value="1"/>
</dbReference>
<keyword evidence="3" id="KW-0004">4Fe-4S</keyword>
<dbReference type="SFLD" id="SFLDS00029">
    <property type="entry name" value="Radical_SAM"/>
    <property type="match status" value="1"/>
</dbReference>
<dbReference type="GO" id="GO:0016491">
    <property type="term" value="F:oxidoreductase activity"/>
    <property type="evidence" value="ECO:0007669"/>
    <property type="project" value="UniProtKB-KW"/>
</dbReference>
<dbReference type="InterPro" id="IPR007197">
    <property type="entry name" value="rSAM"/>
</dbReference>
<keyword evidence="8" id="KW-0411">Iron-sulfur</keyword>